<feature type="non-terminal residue" evidence="2">
    <location>
        <position position="1"/>
    </location>
</feature>
<dbReference type="InterPro" id="IPR011518">
    <property type="entry name" value="Transposase_36"/>
</dbReference>
<evidence type="ECO:0000313" key="2">
    <source>
        <dbReference type="EMBL" id="EQD52912.1"/>
    </source>
</evidence>
<gene>
    <name evidence="2" type="ORF">B2A_06395</name>
</gene>
<dbReference type="Pfam" id="PF07592">
    <property type="entry name" value="DDE_Tnp_ISAZ013"/>
    <property type="match status" value="1"/>
</dbReference>
<accession>T1A7E7</accession>
<reference evidence="2" key="2">
    <citation type="journal article" date="2014" name="ISME J.">
        <title>Microbial stratification in low pH oxic and suboxic macroscopic growths along an acid mine drainage.</title>
        <authorList>
            <person name="Mendez-Garcia C."/>
            <person name="Mesa V."/>
            <person name="Sprenger R.R."/>
            <person name="Richter M."/>
            <person name="Diez M.S."/>
            <person name="Solano J."/>
            <person name="Bargiela R."/>
            <person name="Golyshina O.V."/>
            <person name="Manteca A."/>
            <person name="Ramos J.L."/>
            <person name="Gallego J.R."/>
            <person name="Llorente I."/>
            <person name="Martins Dos Santos V.A."/>
            <person name="Jensen O.N."/>
            <person name="Pelaez A.I."/>
            <person name="Sanchez J."/>
            <person name="Ferrer M."/>
        </authorList>
    </citation>
    <scope>NUCLEOTIDE SEQUENCE</scope>
</reference>
<dbReference type="AlphaFoldDB" id="T1A7E7"/>
<dbReference type="EMBL" id="AUZZ01004521">
    <property type="protein sequence ID" value="EQD52912.1"/>
    <property type="molecule type" value="Genomic_DNA"/>
</dbReference>
<reference evidence="2" key="1">
    <citation type="submission" date="2013-08" db="EMBL/GenBank/DDBJ databases">
        <authorList>
            <person name="Mendez C."/>
            <person name="Richter M."/>
            <person name="Ferrer M."/>
            <person name="Sanchez J."/>
        </authorList>
    </citation>
    <scope>NUCLEOTIDE SEQUENCE</scope>
</reference>
<protein>
    <submittedName>
        <fullName evidence="2">Transposase, Rhodopirellula-type</fullName>
    </submittedName>
</protein>
<feature type="region of interest" description="Disordered" evidence="1">
    <location>
        <begin position="1"/>
        <end position="25"/>
    </location>
</feature>
<name>T1A7E7_9ZZZZ</name>
<proteinExistence type="predicted"/>
<organism evidence="2">
    <name type="scientific">mine drainage metagenome</name>
    <dbReference type="NCBI Taxonomy" id="410659"/>
    <lineage>
        <taxon>unclassified sequences</taxon>
        <taxon>metagenomes</taxon>
        <taxon>ecological metagenomes</taxon>
    </lineage>
</organism>
<evidence type="ECO:0000256" key="1">
    <source>
        <dbReference type="SAM" id="MobiDB-lite"/>
    </source>
</evidence>
<comment type="caution">
    <text evidence="2">The sequence shown here is derived from an EMBL/GenBank/DDBJ whole genome shotgun (WGS) entry which is preliminary data.</text>
</comment>
<sequence length="77" mass="8371">SDIEALVEPTVAGRPQSPVRWTSRSTRRLARELQTGGHNVSSHLVADLLHAAGYSLQLNQKTRRGPPIRTVMPSSGT</sequence>